<dbReference type="Proteomes" id="UP000373269">
    <property type="component" value="Chromosome"/>
</dbReference>
<dbReference type="RefSeq" id="WP_369595786.1">
    <property type="nucleotide sequence ID" value="NZ_CP045835.1"/>
</dbReference>
<evidence type="ECO:0000313" key="1">
    <source>
        <dbReference type="EMBL" id="QGG51627.1"/>
    </source>
</evidence>
<sequence length="160" mass="18835">MGSRRITRSDKKVDVKPTISESLKTTLYRFAEICDEPVKDVAERLCNTGAVSEIIVDEIRKWFRRDYRWNNTITLGYPERPKLRITTNSNKGKVTIKFKRRDYDQLSVLAFALDITPTTTTAVLIRVTLGNKKFMQWYLSTFLLHLDQMKIREVYRLLKL</sequence>
<proteinExistence type="predicted"/>
<gene>
    <name evidence="1" type="ORF">GDS87_12000</name>
</gene>
<keyword evidence="2" id="KW-1185">Reference proteome</keyword>
<dbReference type="EMBL" id="CP045835">
    <property type="protein sequence ID" value="QGG51627.1"/>
    <property type="molecule type" value="Genomic_DNA"/>
</dbReference>
<accession>A0ABX6DA48</accession>
<reference evidence="1 2" key="1">
    <citation type="submission" date="2019-11" db="EMBL/GenBank/DDBJ databases">
        <title>Whole Genome Sequencing and Comparative Genomic Analyses of Lysinibacillus pakistanensis LZH-9, a Halotolerant Strain with Excellent COD Removal Capability.</title>
        <authorList>
            <person name="Zhou H."/>
        </authorList>
    </citation>
    <scope>NUCLEOTIDE SEQUENCE [LARGE SCALE GENOMIC DNA]</scope>
    <source>
        <strain evidence="1 2">LZH-9</strain>
    </source>
</reference>
<evidence type="ECO:0008006" key="3">
    <source>
        <dbReference type="Google" id="ProtNLM"/>
    </source>
</evidence>
<evidence type="ECO:0000313" key="2">
    <source>
        <dbReference type="Proteomes" id="UP000373269"/>
    </source>
</evidence>
<organism evidence="1 2">
    <name type="scientific">Lysinibacillus pakistanensis</name>
    <dbReference type="NCBI Taxonomy" id="759811"/>
    <lineage>
        <taxon>Bacteria</taxon>
        <taxon>Bacillati</taxon>
        <taxon>Bacillota</taxon>
        <taxon>Bacilli</taxon>
        <taxon>Bacillales</taxon>
        <taxon>Bacillaceae</taxon>
        <taxon>Lysinibacillus</taxon>
    </lineage>
</organism>
<name>A0ABX6DA48_9BACI</name>
<protein>
    <recommendedName>
        <fullName evidence="3">Mutator family transposase</fullName>
    </recommendedName>
</protein>